<dbReference type="Gene3D" id="1.25.40.10">
    <property type="entry name" value="Tetratricopeptide repeat domain"/>
    <property type="match status" value="1"/>
</dbReference>
<evidence type="ECO:0000313" key="3">
    <source>
        <dbReference type="EMBL" id="NIK74890.1"/>
    </source>
</evidence>
<gene>
    <name evidence="3" type="ORF">FHS56_002424</name>
</gene>
<keyword evidence="2" id="KW-1133">Transmembrane helix</keyword>
<dbReference type="Pfam" id="PF13174">
    <property type="entry name" value="TPR_6"/>
    <property type="match status" value="1"/>
</dbReference>
<dbReference type="AlphaFoldDB" id="A0A846MUB6"/>
<feature type="repeat" description="TPR" evidence="1">
    <location>
        <begin position="150"/>
        <end position="183"/>
    </location>
</feature>
<keyword evidence="4" id="KW-1185">Reference proteome</keyword>
<feature type="transmembrane region" description="Helical" evidence="2">
    <location>
        <begin position="44"/>
        <end position="64"/>
    </location>
</feature>
<evidence type="ECO:0000256" key="1">
    <source>
        <dbReference type="PROSITE-ProRule" id="PRU00339"/>
    </source>
</evidence>
<dbReference type="PROSITE" id="PS50293">
    <property type="entry name" value="TPR_REGION"/>
    <property type="match status" value="1"/>
</dbReference>
<dbReference type="SUPFAM" id="SSF48452">
    <property type="entry name" value="TPR-like"/>
    <property type="match status" value="1"/>
</dbReference>
<dbReference type="SMART" id="SM00028">
    <property type="entry name" value="TPR"/>
    <property type="match status" value="3"/>
</dbReference>
<organism evidence="3 4">
    <name type="scientific">Thermonema lapsum</name>
    <dbReference type="NCBI Taxonomy" id="28195"/>
    <lineage>
        <taxon>Bacteria</taxon>
        <taxon>Pseudomonadati</taxon>
        <taxon>Bacteroidota</taxon>
        <taxon>Cytophagia</taxon>
        <taxon>Cytophagales</taxon>
        <taxon>Thermonemataceae</taxon>
        <taxon>Thermonema</taxon>
    </lineage>
</organism>
<dbReference type="EMBL" id="JAASRN010000009">
    <property type="protein sequence ID" value="NIK74890.1"/>
    <property type="molecule type" value="Genomic_DNA"/>
</dbReference>
<evidence type="ECO:0000256" key="2">
    <source>
        <dbReference type="SAM" id="Phobius"/>
    </source>
</evidence>
<proteinExistence type="predicted"/>
<keyword evidence="2" id="KW-0812">Transmembrane</keyword>
<dbReference type="PROSITE" id="PS50005">
    <property type="entry name" value="TPR"/>
    <property type="match status" value="1"/>
</dbReference>
<dbReference type="InterPro" id="IPR011990">
    <property type="entry name" value="TPR-like_helical_dom_sf"/>
</dbReference>
<dbReference type="InterPro" id="IPR019734">
    <property type="entry name" value="TPR_rpt"/>
</dbReference>
<keyword evidence="2" id="KW-0472">Membrane</keyword>
<keyword evidence="1" id="KW-0802">TPR repeat</keyword>
<reference evidence="3 4" key="1">
    <citation type="submission" date="2020-03" db="EMBL/GenBank/DDBJ databases">
        <title>Genomic Encyclopedia of Type Strains, Phase IV (KMG-IV): sequencing the most valuable type-strain genomes for metagenomic binning, comparative biology and taxonomic classification.</title>
        <authorList>
            <person name="Goeker M."/>
        </authorList>
    </citation>
    <scope>NUCLEOTIDE SEQUENCE [LARGE SCALE GENOMIC DNA]</scope>
    <source>
        <strain evidence="3 4">DSM 5718</strain>
    </source>
</reference>
<sequence>MAKTSNKDKETPKGNESLAEALVENPEVVLNETTDFLKKNRKRLTIGLVALVVVVGAFMAYRYMKTTQQEDALNELFAAEKFFELDSTRLVIEGNGNYLGAVKVAEEYPMAEVKDAAHFYAGVAYLKEGNYEQAIAELKQFKAKDALVQARAYALLGDAYAELKQWDEAVAAYEKASKHKPNPYFTPVYLMKLALAYEQQENWAKAVETYDIIVKRFPNAQVVNEAKKYKARAEQLSSTPSK</sequence>
<protein>
    <submittedName>
        <fullName evidence="3">Tetratricopeptide (TPR) repeat protein</fullName>
    </submittedName>
</protein>
<accession>A0A846MUB6</accession>
<dbReference type="Pfam" id="PF13432">
    <property type="entry name" value="TPR_16"/>
    <property type="match status" value="1"/>
</dbReference>
<evidence type="ECO:0000313" key="4">
    <source>
        <dbReference type="Proteomes" id="UP000537126"/>
    </source>
</evidence>
<name>A0A846MUB6_9BACT</name>
<comment type="caution">
    <text evidence="3">The sequence shown here is derived from an EMBL/GenBank/DDBJ whole genome shotgun (WGS) entry which is preliminary data.</text>
</comment>
<dbReference type="RefSeq" id="WP_166921108.1">
    <property type="nucleotide sequence ID" value="NZ_JAASRN010000009.1"/>
</dbReference>
<dbReference type="Proteomes" id="UP000537126">
    <property type="component" value="Unassembled WGS sequence"/>
</dbReference>